<sequence>MSSSDSSSSTSGDDSVDRDPGPGSPQSIQAHLSSVALTEPAAETTAPAAAETQEARNGVGFASASASDRPEIEGSDEEEPVIAVEGEIRSDSGAAEAGEVLGREGLVWGRTNSELEVEEPSSPSSSGYAGERGSSGASSGGGSGIDEVGEYEIQELRNVAVVDDGVSDSEATWLPGKRHLDEDDASVSWRKRKKHFFILSHSGKPIYSRYGDEHKLAGFSATLQAIISFVENGYILNLAELVMSL</sequence>
<evidence type="ECO:0000259" key="3">
    <source>
        <dbReference type="Pfam" id="PF19036"/>
    </source>
</evidence>
<name>A0AA87YWP3_FICCA</name>
<dbReference type="Proteomes" id="UP001187192">
    <property type="component" value="Unassembled WGS sequence"/>
</dbReference>
<comment type="function">
    <text evidence="1">Plays an important role in membrane trafficking through the secretory apparatus.</text>
</comment>
<reference evidence="4" key="1">
    <citation type="submission" date="2023-07" db="EMBL/GenBank/DDBJ databases">
        <title>draft genome sequence of fig (Ficus carica).</title>
        <authorList>
            <person name="Takahashi T."/>
            <person name="Nishimura K."/>
        </authorList>
    </citation>
    <scope>NUCLEOTIDE SEQUENCE</scope>
</reference>
<dbReference type="GO" id="GO:0016192">
    <property type="term" value="P:vesicle-mediated transport"/>
    <property type="evidence" value="ECO:0007669"/>
    <property type="project" value="InterPro"/>
</dbReference>
<feature type="compositionally biased region" description="Low complexity" evidence="2">
    <location>
        <begin position="120"/>
        <end position="137"/>
    </location>
</feature>
<dbReference type="PANTHER" id="PTHR13027">
    <property type="entry name" value="SAND PROTEIN-RELATED"/>
    <property type="match status" value="1"/>
</dbReference>
<dbReference type="InterPro" id="IPR004353">
    <property type="entry name" value="Mon1"/>
</dbReference>
<feature type="domain" description="FUZ/MON1/HPS1 first Longin" evidence="3">
    <location>
        <begin position="194"/>
        <end position="232"/>
    </location>
</feature>
<feature type="compositionally biased region" description="Low complexity" evidence="2">
    <location>
        <begin position="36"/>
        <end position="52"/>
    </location>
</feature>
<dbReference type="AlphaFoldDB" id="A0AA87YWP3"/>
<evidence type="ECO:0000313" key="4">
    <source>
        <dbReference type="EMBL" id="GMN24768.1"/>
    </source>
</evidence>
<proteinExistence type="inferred from homology"/>
<evidence type="ECO:0000256" key="2">
    <source>
        <dbReference type="SAM" id="MobiDB-lite"/>
    </source>
</evidence>
<dbReference type="Pfam" id="PF19036">
    <property type="entry name" value="Fuz_longin_1"/>
    <property type="match status" value="1"/>
</dbReference>
<keyword evidence="5" id="KW-1185">Reference proteome</keyword>
<accession>A0AA87YWP3</accession>
<dbReference type="GO" id="GO:0006623">
    <property type="term" value="P:protein targeting to vacuole"/>
    <property type="evidence" value="ECO:0007669"/>
    <property type="project" value="UniProtKB-UniRule"/>
</dbReference>
<evidence type="ECO:0000313" key="5">
    <source>
        <dbReference type="Proteomes" id="UP001187192"/>
    </source>
</evidence>
<feature type="compositionally biased region" description="Low complexity" evidence="2">
    <location>
        <begin position="1"/>
        <end position="13"/>
    </location>
</feature>
<feature type="region of interest" description="Disordered" evidence="2">
    <location>
        <begin position="1"/>
        <end position="146"/>
    </location>
</feature>
<dbReference type="EMBL" id="BTGU01000001">
    <property type="protein sequence ID" value="GMN24768.1"/>
    <property type="molecule type" value="Genomic_DNA"/>
</dbReference>
<comment type="caution">
    <text evidence="4">The sequence shown here is derived from an EMBL/GenBank/DDBJ whole genome shotgun (WGS) entry which is preliminary data.</text>
</comment>
<dbReference type="PANTHER" id="PTHR13027:SF7">
    <property type="entry name" value="VACUOLAR FUSION PROTEIN MON1 HOMOLOG"/>
    <property type="match status" value="1"/>
</dbReference>
<protein>
    <recommendedName>
        <fullName evidence="1">Vacuolar fusion protein MON1 homolog</fullName>
    </recommendedName>
</protein>
<dbReference type="PRINTS" id="PR01546">
    <property type="entry name" value="YEAST73DUF"/>
</dbReference>
<organism evidence="4 5">
    <name type="scientific">Ficus carica</name>
    <name type="common">Common fig</name>
    <dbReference type="NCBI Taxonomy" id="3494"/>
    <lineage>
        <taxon>Eukaryota</taxon>
        <taxon>Viridiplantae</taxon>
        <taxon>Streptophyta</taxon>
        <taxon>Embryophyta</taxon>
        <taxon>Tracheophyta</taxon>
        <taxon>Spermatophyta</taxon>
        <taxon>Magnoliopsida</taxon>
        <taxon>eudicotyledons</taxon>
        <taxon>Gunneridae</taxon>
        <taxon>Pentapetalae</taxon>
        <taxon>rosids</taxon>
        <taxon>fabids</taxon>
        <taxon>Rosales</taxon>
        <taxon>Moraceae</taxon>
        <taxon>Ficeae</taxon>
        <taxon>Ficus</taxon>
    </lineage>
</organism>
<dbReference type="InterPro" id="IPR043972">
    <property type="entry name" value="FUZ/MON1/HPS1_longin_1"/>
</dbReference>
<gene>
    <name evidence="4" type="ORF">TIFTF001_000693</name>
</gene>
<comment type="similarity">
    <text evidence="1">Belongs to the MON1/SAND family.</text>
</comment>
<evidence type="ECO:0000256" key="1">
    <source>
        <dbReference type="RuleBase" id="RU367048"/>
    </source>
</evidence>